<evidence type="ECO:0000256" key="7">
    <source>
        <dbReference type="PROSITE-ProRule" id="PRU00169"/>
    </source>
</evidence>
<evidence type="ECO:0000256" key="1">
    <source>
        <dbReference type="ARBA" id="ARBA00018672"/>
    </source>
</evidence>
<sequence length="212" mass="24180">MENKIKIFLADDHKILRESLEMLLSQEEDIQVVGQAEDGLETEKLFPQFAADILLLDISMPKKSGLDVAKNLIYTYPDLKVIFLTMHKNEEMLAEAFHTGARGYVLKENAFEELITAIRNVMDGKIYVSSVLAPVMLNGFLQNEKTNKDLSGREREVLKLLAEGFSNKEIADCLMISIKTVETHRANIMRKHNFKNITELVLYAARNHIIEI</sequence>
<dbReference type="InterPro" id="IPR011006">
    <property type="entry name" value="CheY-like_superfamily"/>
</dbReference>
<feature type="domain" description="Response regulatory" evidence="9">
    <location>
        <begin position="6"/>
        <end position="122"/>
    </location>
</feature>
<dbReference type="Gene3D" id="3.40.50.2300">
    <property type="match status" value="1"/>
</dbReference>
<accession>A0A939IFY0</accession>
<organism evidence="10 11">
    <name type="scientific">Clostridium aminobutyricum</name>
    <dbReference type="NCBI Taxonomy" id="33953"/>
    <lineage>
        <taxon>Bacteria</taxon>
        <taxon>Bacillati</taxon>
        <taxon>Bacillota</taxon>
        <taxon>Clostridia</taxon>
        <taxon>Eubacteriales</taxon>
        <taxon>Clostridiaceae</taxon>
        <taxon>Clostridium</taxon>
    </lineage>
</organism>
<evidence type="ECO:0000256" key="4">
    <source>
        <dbReference type="ARBA" id="ARBA00023125"/>
    </source>
</evidence>
<evidence type="ECO:0000256" key="6">
    <source>
        <dbReference type="ARBA" id="ARBA00024867"/>
    </source>
</evidence>
<evidence type="ECO:0000256" key="2">
    <source>
        <dbReference type="ARBA" id="ARBA00022553"/>
    </source>
</evidence>
<comment type="caution">
    <text evidence="10">The sequence shown here is derived from an EMBL/GenBank/DDBJ whole genome shotgun (WGS) entry which is preliminary data.</text>
</comment>
<dbReference type="AlphaFoldDB" id="A0A939IFY0"/>
<evidence type="ECO:0000259" key="9">
    <source>
        <dbReference type="PROSITE" id="PS50110"/>
    </source>
</evidence>
<dbReference type="Pfam" id="PF00196">
    <property type="entry name" value="GerE"/>
    <property type="match status" value="1"/>
</dbReference>
<dbReference type="InterPro" id="IPR039420">
    <property type="entry name" value="WalR-like"/>
</dbReference>
<proteinExistence type="predicted"/>
<dbReference type="PRINTS" id="PR00038">
    <property type="entry name" value="HTHLUXR"/>
</dbReference>
<evidence type="ECO:0000313" key="10">
    <source>
        <dbReference type="EMBL" id="MBN7772150.1"/>
    </source>
</evidence>
<feature type="domain" description="HTH luxR-type" evidence="8">
    <location>
        <begin position="143"/>
        <end position="208"/>
    </location>
</feature>
<keyword evidence="2 7" id="KW-0597">Phosphoprotein</keyword>
<dbReference type="SUPFAM" id="SSF52172">
    <property type="entry name" value="CheY-like"/>
    <property type="match status" value="1"/>
</dbReference>
<comment type="function">
    <text evidence="6">May play the central regulatory role in sporulation. It may be an element of the effector pathway responsible for the activation of sporulation genes in response to nutritional stress. Spo0A may act in concert with spo0H (a sigma factor) to control the expression of some genes that are critical to the sporulation process.</text>
</comment>
<keyword evidence="4" id="KW-0238">DNA-binding</keyword>
<dbReference type="PROSITE" id="PS50110">
    <property type="entry name" value="RESPONSE_REGULATORY"/>
    <property type="match status" value="1"/>
</dbReference>
<dbReference type="SMART" id="SM00448">
    <property type="entry name" value="REC"/>
    <property type="match status" value="1"/>
</dbReference>
<protein>
    <recommendedName>
        <fullName evidence="1">Stage 0 sporulation protein A homolog</fullName>
    </recommendedName>
</protein>
<dbReference type="GO" id="GO:0000160">
    <property type="term" value="P:phosphorelay signal transduction system"/>
    <property type="evidence" value="ECO:0007669"/>
    <property type="project" value="InterPro"/>
</dbReference>
<dbReference type="GO" id="GO:0006355">
    <property type="term" value="P:regulation of DNA-templated transcription"/>
    <property type="evidence" value="ECO:0007669"/>
    <property type="project" value="InterPro"/>
</dbReference>
<dbReference type="EMBL" id="JAFJZZ010000001">
    <property type="protein sequence ID" value="MBN7772150.1"/>
    <property type="molecule type" value="Genomic_DNA"/>
</dbReference>
<dbReference type="Pfam" id="PF00072">
    <property type="entry name" value="Response_reg"/>
    <property type="match status" value="1"/>
</dbReference>
<dbReference type="InterPro" id="IPR000792">
    <property type="entry name" value="Tscrpt_reg_LuxR_C"/>
</dbReference>
<name>A0A939IFY0_CLOAM</name>
<gene>
    <name evidence="10" type="ORF">JYB65_02135</name>
</gene>
<dbReference type="PROSITE" id="PS00622">
    <property type="entry name" value="HTH_LUXR_1"/>
    <property type="match status" value="1"/>
</dbReference>
<evidence type="ECO:0000256" key="5">
    <source>
        <dbReference type="ARBA" id="ARBA00023163"/>
    </source>
</evidence>
<dbReference type="SMART" id="SM00421">
    <property type="entry name" value="HTH_LUXR"/>
    <property type="match status" value="1"/>
</dbReference>
<dbReference type="Proteomes" id="UP000664545">
    <property type="component" value="Unassembled WGS sequence"/>
</dbReference>
<dbReference type="CDD" id="cd06170">
    <property type="entry name" value="LuxR_C_like"/>
    <property type="match status" value="1"/>
</dbReference>
<dbReference type="PANTHER" id="PTHR43214">
    <property type="entry name" value="TWO-COMPONENT RESPONSE REGULATOR"/>
    <property type="match status" value="1"/>
</dbReference>
<evidence type="ECO:0000313" key="11">
    <source>
        <dbReference type="Proteomes" id="UP000664545"/>
    </source>
</evidence>
<evidence type="ECO:0000256" key="3">
    <source>
        <dbReference type="ARBA" id="ARBA00023015"/>
    </source>
</evidence>
<keyword evidence="11" id="KW-1185">Reference proteome</keyword>
<evidence type="ECO:0000259" key="8">
    <source>
        <dbReference type="PROSITE" id="PS50043"/>
    </source>
</evidence>
<dbReference type="GO" id="GO:0003677">
    <property type="term" value="F:DNA binding"/>
    <property type="evidence" value="ECO:0007669"/>
    <property type="project" value="UniProtKB-KW"/>
</dbReference>
<dbReference type="CDD" id="cd17535">
    <property type="entry name" value="REC_NarL-like"/>
    <property type="match status" value="1"/>
</dbReference>
<feature type="modified residue" description="4-aspartylphosphate" evidence="7">
    <location>
        <position position="57"/>
    </location>
</feature>
<keyword evidence="5" id="KW-0804">Transcription</keyword>
<reference evidence="10" key="1">
    <citation type="submission" date="2021-02" db="EMBL/GenBank/DDBJ databases">
        <title>Abyssanaerobacter marinus gen.nov., sp., nov, anaerobic bacterium isolated from the Onnuri vent field of Indian Ocean and suggestion of Mogibacteriaceae fam. nov., and proposal of reclassification of ambiguous this family's genus member.</title>
        <authorList>
            <person name="Kim Y.J."/>
            <person name="Yang J.-A."/>
        </authorList>
    </citation>
    <scope>NUCLEOTIDE SEQUENCE</scope>
    <source>
        <strain evidence="10">DSM 2634</strain>
    </source>
</reference>
<keyword evidence="3" id="KW-0805">Transcription regulation</keyword>
<dbReference type="InterPro" id="IPR058245">
    <property type="entry name" value="NreC/VraR/RcsB-like_REC"/>
</dbReference>
<dbReference type="PROSITE" id="PS50043">
    <property type="entry name" value="HTH_LUXR_2"/>
    <property type="match status" value="1"/>
</dbReference>
<dbReference type="PANTHER" id="PTHR43214:SF41">
    <property type="entry name" value="NITRATE_NITRITE RESPONSE REGULATOR PROTEIN NARP"/>
    <property type="match status" value="1"/>
</dbReference>
<dbReference type="SUPFAM" id="SSF46894">
    <property type="entry name" value="C-terminal effector domain of the bipartite response regulators"/>
    <property type="match status" value="1"/>
</dbReference>
<dbReference type="InterPro" id="IPR016032">
    <property type="entry name" value="Sig_transdc_resp-reg_C-effctor"/>
</dbReference>
<dbReference type="InterPro" id="IPR001789">
    <property type="entry name" value="Sig_transdc_resp-reg_receiver"/>
</dbReference>